<dbReference type="EC" id="3.1.3.1" evidence="5 18"/>
<dbReference type="STRING" id="1868482.ENSTSYP00000026109"/>
<keyword evidence="7" id="KW-0336">GPI-anchor</keyword>
<keyword evidence="14" id="KW-0449">Lipoprotein</keyword>
<dbReference type="PRINTS" id="PR00113">
    <property type="entry name" value="ALKPHPHTASE"/>
</dbReference>
<evidence type="ECO:0000256" key="8">
    <source>
        <dbReference type="ARBA" id="ARBA00022723"/>
    </source>
</evidence>
<comment type="similarity">
    <text evidence="3 17">Belongs to the alkaline phosphatase family.</text>
</comment>
<dbReference type="Proteomes" id="UP000189704">
    <property type="component" value="Unplaced"/>
</dbReference>
<evidence type="ECO:0000256" key="2">
    <source>
        <dbReference type="ARBA" id="ARBA00004609"/>
    </source>
</evidence>
<dbReference type="GO" id="GO:0005886">
    <property type="term" value="C:plasma membrane"/>
    <property type="evidence" value="ECO:0007669"/>
    <property type="project" value="UniProtKB-SubCell"/>
</dbReference>
<comment type="cofactor">
    <cofactor evidence="16">
        <name>Zn(2+)</name>
        <dbReference type="ChEBI" id="CHEBI:29105"/>
    </cofactor>
    <text evidence="16">Binds 2 Zn(2+) ions.</text>
</comment>
<name>A0A1U7TBF7_CARSF</name>
<sequence>MQGSWVLLLLGLELQLSLGDITVEEENPAFWNNKAAEALEVAKKLQPIQTAAKNLIIFLGDGMGVPTVTATRILKGQLSGKLGPETPLAMDRFPYLALSKTYNVDRQVPDSAATATAYLCGVKANYQTIGLSAAARLGQCSTTRGNEVNSVMNRAKKAGKSVGVVTTTRVQHASPAGTYAHTVDRNWYSDANMPDLARQEGCLDIATQLISNMDIDVILGGGRKYMFPTGTPDPEYPSDAKQNGTRLDRKNLVQEWLAKHQGARYVWNRTELLQASQDPTVTHLMGLFEPGDTKYEIQRNITEDPSLMEMTEAALSLLSRNPRGFYLFVEGGRIDHGHHDGTAHWALTEAVMFDSTIDRVSQLTSEKDTLTIVTADHSHVFSFGGYTLRGSSIFGLAPSKARDGKAYTSILYGNGPGFVLDKGPRPDVNASESEKPEYQQQAAVPLSSETHGGEDVAVFARGPQAHLVHGVQEQTFVAHVMAFAACLEPYTACGLAPPGSATNATPPGQNADAWLRLLAATLLLLGVAAAP</sequence>
<feature type="binding site" evidence="16">
    <location>
        <position position="376"/>
    </location>
    <ligand>
        <name>Zn(2+)</name>
        <dbReference type="ChEBI" id="CHEBI:29105"/>
        <label>2</label>
    </ligand>
</feature>
<evidence type="ECO:0000256" key="1">
    <source>
        <dbReference type="ARBA" id="ARBA00001913"/>
    </source>
</evidence>
<dbReference type="InterPro" id="IPR001952">
    <property type="entry name" value="Alkaline_phosphatase"/>
</dbReference>
<evidence type="ECO:0000256" key="9">
    <source>
        <dbReference type="ARBA" id="ARBA00022801"/>
    </source>
</evidence>
<organism evidence="20 21">
    <name type="scientific">Carlito syrichta</name>
    <name type="common">Philippine tarsier</name>
    <name type="synonym">Tarsius syrichta</name>
    <dbReference type="NCBI Taxonomy" id="1868482"/>
    <lineage>
        <taxon>Eukaryota</taxon>
        <taxon>Metazoa</taxon>
        <taxon>Chordata</taxon>
        <taxon>Craniata</taxon>
        <taxon>Vertebrata</taxon>
        <taxon>Euteleostomi</taxon>
        <taxon>Mammalia</taxon>
        <taxon>Eutheria</taxon>
        <taxon>Euarchontoglires</taxon>
        <taxon>Primates</taxon>
        <taxon>Haplorrhini</taxon>
        <taxon>Tarsiiformes</taxon>
        <taxon>Tarsiidae</taxon>
        <taxon>Carlito</taxon>
    </lineage>
</organism>
<dbReference type="GeneID" id="103253898"/>
<evidence type="ECO:0000313" key="20">
    <source>
        <dbReference type="Proteomes" id="UP000189704"/>
    </source>
</evidence>
<keyword evidence="8 16" id="KW-0479">Metal-binding</keyword>
<keyword evidence="11 16" id="KW-0460">Magnesium</keyword>
<dbReference type="PANTHER" id="PTHR11596">
    <property type="entry name" value="ALKALINE PHOSPHATASE"/>
    <property type="match status" value="1"/>
</dbReference>
<evidence type="ECO:0000256" key="7">
    <source>
        <dbReference type="ARBA" id="ARBA00022622"/>
    </source>
</evidence>
<dbReference type="InterPro" id="IPR018299">
    <property type="entry name" value="Alkaline_phosphatase_AS"/>
</dbReference>
<feature type="binding site" evidence="16">
    <location>
        <position position="61"/>
    </location>
    <ligand>
        <name>Mg(2+)</name>
        <dbReference type="ChEBI" id="CHEBI:18420"/>
    </ligand>
</feature>
<accession>A0A1U7TBF7</accession>
<feature type="binding site" evidence="16">
    <location>
        <position position="61"/>
    </location>
    <ligand>
        <name>Zn(2+)</name>
        <dbReference type="ChEBI" id="CHEBI:29105"/>
        <label>2</label>
    </ligand>
</feature>
<reference evidence="21" key="1">
    <citation type="submission" date="2025-08" db="UniProtKB">
        <authorList>
            <consortium name="RefSeq"/>
        </authorList>
    </citation>
    <scope>IDENTIFICATION</scope>
</reference>
<feature type="binding site" evidence="16">
    <location>
        <position position="335"/>
    </location>
    <ligand>
        <name>Zn(2+)</name>
        <dbReference type="ChEBI" id="CHEBI:29105"/>
        <label>2</label>
    </ligand>
</feature>
<evidence type="ECO:0000256" key="17">
    <source>
        <dbReference type="RuleBase" id="RU003946"/>
    </source>
</evidence>
<comment type="cofactor">
    <cofactor evidence="16">
        <name>Mg(2+)</name>
        <dbReference type="ChEBI" id="CHEBI:18420"/>
    </cofactor>
    <text evidence="16">Binds 1 Mg(2+) ion.</text>
</comment>
<dbReference type="GO" id="GO:0046872">
    <property type="term" value="F:metal ion binding"/>
    <property type="evidence" value="ECO:0007669"/>
    <property type="project" value="UniProtKB-KW"/>
</dbReference>
<evidence type="ECO:0000256" key="3">
    <source>
        <dbReference type="ARBA" id="ARBA00005984"/>
    </source>
</evidence>
<dbReference type="PANTHER" id="PTHR11596:SF30">
    <property type="entry name" value="INTESTINAL-TYPE ALKALINE PHOSPHATASE"/>
    <property type="match status" value="1"/>
</dbReference>
<feature type="binding site" evidence="16">
    <location>
        <position position="377"/>
    </location>
    <ligand>
        <name>Zn(2+)</name>
        <dbReference type="ChEBI" id="CHEBI:29105"/>
        <label>2</label>
    </ligand>
</feature>
<evidence type="ECO:0000256" key="6">
    <source>
        <dbReference type="ARBA" id="ARBA00022475"/>
    </source>
</evidence>
<dbReference type="SUPFAM" id="SSF53649">
    <property type="entry name" value="Alkaline phosphatase-like"/>
    <property type="match status" value="1"/>
</dbReference>
<keyword evidence="12" id="KW-0472">Membrane</keyword>
<feature type="chain" id="PRO_5010525693" description="Alkaline phosphatase" evidence="19">
    <location>
        <begin position="20"/>
        <end position="531"/>
    </location>
</feature>
<dbReference type="Gene3D" id="3.40.720.10">
    <property type="entry name" value="Alkaline Phosphatase, subunit A"/>
    <property type="match status" value="1"/>
</dbReference>
<feature type="binding site" evidence="16">
    <location>
        <position position="339"/>
    </location>
    <ligand>
        <name>Zn(2+)</name>
        <dbReference type="ChEBI" id="CHEBI:29105"/>
        <label>2</label>
    </ligand>
</feature>
<feature type="binding site" evidence="16">
    <location>
        <position position="330"/>
    </location>
    <ligand>
        <name>Mg(2+)</name>
        <dbReference type="ChEBI" id="CHEBI:18420"/>
    </ligand>
</feature>
<dbReference type="FunFam" id="3.40.720.10:FF:000008">
    <property type="entry name" value="Alkaline phosphatase"/>
    <property type="match status" value="1"/>
</dbReference>
<evidence type="ECO:0000256" key="11">
    <source>
        <dbReference type="ARBA" id="ARBA00022842"/>
    </source>
</evidence>
<dbReference type="RefSeq" id="XP_008050292.1">
    <property type="nucleotide sequence ID" value="XM_008052101.1"/>
</dbReference>
<keyword evidence="20" id="KW-1185">Reference proteome</keyword>
<comment type="subunit">
    <text evidence="4">Homodimer.</text>
</comment>
<evidence type="ECO:0000256" key="4">
    <source>
        <dbReference type="ARBA" id="ARBA00011738"/>
    </source>
</evidence>
<evidence type="ECO:0000256" key="15">
    <source>
        <dbReference type="PIRSR" id="PIRSR601952-1"/>
    </source>
</evidence>
<evidence type="ECO:0000256" key="14">
    <source>
        <dbReference type="ARBA" id="ARBA00023288"/>
    </source>
</evidence>
<keyword evidence="6" id="KW-1003">Cell membrane</keyword>
<protein>
    <recommendedName>
        <fullName evidence="5 18">Alkaline phosphatase</fullName>
        <ecNumber evidence="5 18">3.1.3.1</ecNumber>
    </recommendedName>
</protein>
<keyword evidence="9 18" id="KW-0378">Hydrolase</keyword>
<evidence type="ECO:0000313" key="21">
    <source>
        <dbReference type="RefSeq" id="XP_008050292.1"/>
    </source>
</evidence>
<keyword evidence="19" id="KW-0732">Signal</keyword>
<feature type="signal peptide" evidence="19">
    <location>
        <begin position="1"/>
        <end position="19"/>
    </location>
</feature>
<keyword evidence="13" id="KW-0325">Glycoprotein</keyword>
<dbReference type="OrthoDB" id="5818554at2759"/>
<evidence type="ECO:0000256" key="16">
    <source>
        <dbReference type="PIRSR" id="PIRSR601952-2"/>
    </source>
</evidence>
<dbReference type="AlphaFoldDB" id="A0A1U7TBF7"/>
<keyword evidence="10 16" id="KW-0862">Zinc</keyword>
<evidence type="ECO:0000256" key="12">
    <source>
        <dbReference type="ARBA" id="ARBA00023136"/>
    </source>
</evidence>
<dbReference type="Pfam" id="PF00245">
    <property type="entry name" value="Alk_phosphatase"/>
    <property type="match status" value="1"/>
</dbReference>
<comment type="subcellular location">
    <subcellularLocation>
        <location evidence="2">Cell membrane</location>
        <topology evidence="2">Lipid-anchor</topology>
        <topology evidence="2">GPI-anchor</topology>
    </subcellularLocation>
</comment>
<evidence type="ECO:0000256" key="5">
    <source>
        <dbReference type="ARBA" id="ARBA00012647"/>
    </source>
</evidence>
<feature type="binding site" evidence="16">
    <location>
        <position position="174"/>
    </location>
    <ligand>
        <name>Mg(2+)</name>
        <dbReference type="ChEBI" id="CHEBI:18420"/>
    </ligand>
</feature>
<dbReference type="GO" id="GO:0004035">
    <property type="term" value="F:alkaline phosphatase activity"/>
    <property type="evidence" value="ECO:0007669"/>
    <property type="project" value="UniProtKB-EC"/>
</dbReference>
<dbReference type="CDD" id="cd16012">
    <property type="entry name" value="ALP"/>
    <property type="match status" value="1"/>
</dbReference>
<dbReference type="OMA" id="HEGLAYH"/>
<dbReference type="GO" id="GO:0098552">
    <property type="term" value="C:side of membrane"/>
    <property type="evidence" value="ECO:0007669"/>
    <property type="project" value="UniProtKB-KW"/>
</dbReference>
<dbReference type="KEGG" id="csyr:103253898"/>
<evidence type="ECO:0000256" key="10">
    <source>
        <dbReference type="ARBA" id="ARBA00022833"/>
    </source>
</evidence>
<evidence type="ECO:0000256" key="13">
    <source>
        <dbReference type="ARBA" id="ARBA00023180"/>
    </source>
</evidence>
<dbReference type="SMART" id="SM00098">
    <property type="entry name" value="alkPPc"/>
    <property type="match status" value="1"/>
</dbReference>
<feature type="active site" description="Phosphoserine intermediate" evidence="15">
    <location>
        <position position="111"/>
    </location>
</feature>
<dbReference type="PROSITE" id="PS00123">
    <property type="entry name" value="ALKALINE_PHOSPHATASE"/>
    <property type="match status" value="1"/>
</dbReference>
<comment type="catalytic activity">
    <reaction evidence="18">
        <text>a phosphate monoester + H2O = an alcohol + phosphate</text>
        <dbReference type="Rhea" id="RHEA:15017"/>
        <dbReference type="ChEBI" id="CHEBI:15377"/>
        <dbReference type="ChEBI" id="CHEBI:30879"/>
        <dbReference type="ChEBI" id="CHEBI:43474"/>
        <dbReference type="ChEBI" id="CHEBI:67140"/>
        <dbReference type="EC" id="3.1.3.1"/>
    </reaction>
</comment>
<proteinExistence type="inferred from homology"/>
<feature type="binding site" evidence="16">
    <location>
        <position position="172"/>
    </location>
    <ligand>
        <name>Mg(2+)</name>
        <dbReference type="ChEBI" id="CHEBI:18420"/>
    </ligand>
</feature>
<evidence type="ECO:0000256" key="18">
    <source>
        <dbReference type="RuleBase" id="RU003947"/>
    </source>
</evidence>
<feature type="binding site" evidence="16">
    <location>
        <position position="451"/>
    </location>
    <ligand>
        <name>Zn(2+)</name>
        <dbReference type="ChEBI" id="CHEBI:29105"/>
        <label>2</label>
    </ligand>
</feature>
<gene>
    <name evidence="21" type="primary">LOC103253898</name>
</gene>
<dbReference type="InterPro" id="IPR017850">
    <property type="entry name" value="Alkaline_phosphatase_core_sf"/>
</dbReference>
<evidence type="ECO:0000256" key="19">
    <source>
        <dbReference type="SAM" id="SignalP"/>
    </source>
</evidence>
<comment type="cofactor">
    <cofactor evidence="1">
        <name>Ca(2+)</name>
        <dbReference type="ChEBI" id="CHEBI:29108"/>
    </cofactor>
</comment>